<dbReference type="PANTHER" id="PTHR12814">
    <property type="entry name" value="RNA-BINDING PROTEIN NOB1"/>
    <property type="match status" value="1"/>
</dbReference>
<comment type="function">
    <text evidence="8">May play a role in mRNA degradation.</text>
</comment>
<dbReference type="GO" id="GO:0046872">
    <property type="term" value="F:metal ion binding"/>
    <property type="evidence" value="ECO:0007669"/>
    <property type="project" value="UniProtKB-UniRule"/>
</dbReference>
<keyword evidence="5" id="KW-0378">Hydrolase</keyword>
<dbReference type="InterPro" id="IPR033411">
    <property type="entry name" value="Ribonuclease_PIN"/>
</dbReference>
<feature type="binding site" evidence="9">
    <location>
        <position position="298"/>
    </location>
    <ligand>
        <name>Zn(2+)</name>
        <dbReference type="ChEBI" id="CHEBI:29105"/>
    </ligand>
</feature>
<feature type="compositionally biased region" description="Acidic residues" evidence="10">
    <location>
        <begin position="169"/>
        <end position="180"/>
    </location>
</feature>
<dbReference type="InterPro" id="IPR017117">
    <property type="entry name" value="Nob1_euk"/>
</dbReference>
<reference evidence="13" key="2">
    <citation type="submission" date="2022-08" db="UniProtKB">
        <authorList>
            <consortium name="EnsemblMetazoa"/>
        </authorList>
    </citation>
    <scope>IDENTIFICATION</scope>
    <source>
        <strain evidence="13">EBRO</strain>
    </source>
</reference>
<evidence type="ECO:0000256" key="5">
    <source>
        <dbReference type="ARBA" id="ARBA00022801"/>
    </source>
</evidence>
<evidence type="ECO:0000256" key="6">
    <source>
        <dbReference type="ARBA" id="ARBA00022833"/>
    </source>
</evidence>
<dbReference type="GO" id="GO:0004521">
    <property type="term" value="F:RNA endonuclease activity"/>
    <property type="evidence" value="ECO:0007669"/>
    <property type="project" value="UniProtKB-UniRule"/>
</dbReference>
<dbReference type="InterPro" id="IPR036283">
    <property type="entry name" value="NOB1_Zf-like_sf"/>
</dbReference>
<evidence type="ECO:0000256" key="8">
    <source>
        <dbReference type="PIRNR" id="PIRNR037125"/>
    </source>
</evidence>
<dbReference type="SUPFAM" id="SSF144206">
    <property type="entry name" value="NOB1 zinc finger-like"/>
    <property type="match status" value="1"/>
</dbReference>
<reference evidence="14" key="1">
    <citation type="submission" date="2021-09" db="EMBL/GenBank/DDBJ databases">
        <authorList>
            <consortium name="Infravec"/>
            <person name="Campbell I L."/>
            <person name="Maslen G."/>
            <person name="Yates A."/>
        </authorList>
    </citation>
    <scope>NUCLEOTIDE SEQUENCE [LARGE SCALE GENOMIC DNA]</scope>
    <source>
        <strain evidence="14">Infravec2 EBRE</strain>
    </source>
</reference>
<keyword evidence="14" id="KW-1185">Reference proteome</keyword>
<keyword evidence="3" id="KW-0540">Nuclease</keyword>
<dbReference type="InterPro" id="IPR014881">
    <property type="entry name" value="NOB1_Zn-bd"/>
</dbReference>
<dbReference type="GO" id="GO:0005737">
    <property type="term" value="C:cytoplasm"/>
    <property type="evidence" value="ECO:0007669"/>
    <property type="project" value="UniProtKB-ARBA"/>
</dbReference>
<feature type="binding site" evidence="9">
    <location>
        <position position="310"/>
    </location>
    <ligand>
        <name>Zn(2+)</name>
        <dbReference type="ChEBI" id="CHEBI:29105"/>
    </ligand>
</feature>
<keyword evidence="4 8" id="KW-0479">Metal-binding</keyword>
<dbReference type="GO" id="GO:0016787">
    <property type="term" value="F:hydrolase activity"/>
    <property type="evidence" value="ECO:0007669"/>
    <property type="project" value="UniProtKB-KW"/>
</dbReference>
<protein>
    <recommendedName>
        <fullName evidence="8">RNA-binding protein NOB1</fullName>
    </recommendedName>
</protein>
<dbReference type="STRING" id="41427.A0A182J1F0"/>
<dbReference type="GO" id="GO:0030490">
    <property type="term" value="P:maturation of SSU-rRNA"/>
    <property type="evidence" value="ECO:0007669"/>
    <property type="project" value="TreeGrafter"/>
</dbReference>
<dbReference type="OrthoDB" id="446759at2759"/>
<feature type="binding site" evidence="9">
    <location>
        <position position="313"/>
    </location>
    <ligand>
        <name>Zn(2+)</name>
        <dbReference type="ChEBI" id="CHEBI:29105"/>
    </ligand>
</feature>
<dbReference type="VEuPathDB" id="VectorBase:AATE009524"/>
<comment type="subcellular location">
    <subcellularLocation>
        <location evidence="1 8">Nucleus</location>
    </subcellularLocation>
</comment>
<evidence type="ECO:0000256" key="4">
    <source>
        <dbReference type="ARBA" id="ARBA00022723"/>
    </source>
</evidence>
<dbReference type="Pfam" id="PF17146">
    <property type="entry name" value="PIN_6"/>
    <property type="match status" value="1"/>
</dbReference>
<keyword evidence="7 8" id="KW-0539">Nucleus</keyword>
<evidence type="ECO:0000256" key="2">
    <source>
        <dbReference type="ARBA" id="ARBA00005858"/>
    </source>
</evidence>
<evidence type="ECO:0000256" key="1">
    <source>
        <dbReference type="ARBA" id="ARBA00004123"/>
    </source>
</evidence>
<evidence type="ECO:0000259" key="12">
    <source>
        <dbReference type="Pfam" id="PF17146"/>
    </source>
</evidence>
<name>A0A182J1F0_ANOAO</name>
<proteinExistence type="inferred from homology"/>
<organism evidence="13">
    <name type="scientific">Anopheles atroparvus</name>
    <name type="common">European mosquito</name>
    <dbReference type="NCBI Taxonomy" id="41427"/>
    <lineage>
        <taxon>Eukaryota</taxon>
        <taxon>Metazoa</taxon>
        <taxon>Ecdysozoa</taxon>
        <taxon>Arthropoda</taxon>
        <taxon>Hexapoda</taxon>
        <taxon>Insecta</taxon>
        <taxon>Pterygota</taxon>
        <taxon>Neoptera</taxon>
        <taxon>Endopterygota</taxon>
        <taxon>Diptera</taxon>
        <taxon>Nematocera</taxon>
        <taxon>Culicoidea</taxon>
        <taxon>Culicidae</taxon>
        <taxon>Anophelinae</taxon>
        <taxon>Anopheles</taxon>
    </lineage>
</organism>
<dbReference type="PIRSF" id="PIRSF037125">
    <property type="entry name" value="D-site_20S_pre-rRNA_nuclease"/>
    <property type="match status" value="1"/>
</dbReference>
<evidence type="ECO:0000256" key="3">
    <source>
        <dbReference type="ARBA" id="ARBA00022722"/>
    </source>
</evidence>
<accession>A0A182J1F0</accession>
<dbReference type="Proteomes" id="UP000075880">
    <property type="component" value="Unassembled WGS sequence"/>
</dbReference>
<dbReference type="FunFam" id="3.40.50.1010:FF:000020">
    <property type="entry name" value="20S-pre-rRNA D-site endonuclease NOB1"/>
    <property type="match status" value="1"/>
</dbReference>
<dbReference type="GO" id="GO:0030688">
    <property type="term" value="C:preribosome, small subunit precursor"/>
    <property type="evidence" value="ECO:0007669"/>
    <property type="project" value="TreeGrafter"/>
</dbReference>
<keyword evidence="6 8" id="KW-0862">Zinc</keyword>
<feature type="domain" description="Ribonuclease PIN" evidence="12">
    <location>
        <begin position="16"/>
        <end position="102"/>
    </location>
</feature>
<feature type="compositionally biased region" description="Acidic residues" evidence="10">
    <location>
        <begin position="210"/>
        <end position="231"/>
    </location>
</feature>
<dbReference type="EnsemblMetazoa" id="AATE009524-RA">
    <property type="protein sequence ID" value="AATE009524-PA.1"/>
    <property type="gene ID" value="AATE009524"/>
</dbReference>
<dbReference type="Gene3D" id="3.40.50.1010">
    <property type="entry name" value="5'-nuclease"/>
    <property type="match status" value="1"/>
</dbReference>
<feature type="binding site" evidence="9">
    <location>
        <position position="295"/>
    </location>
    <ligand>
        <name>Zn(2+)</name>
        <dbReference type="ChEBI" id="CHEBI:29105"/>
    </ligand>
</feature>
<dbReference type="CDD" id="cd09876">
    <property type="entry name" value="PIN_Nob1-like"/>
    <property type="match status" value="1"/>
</dbReference>
<dbReference type="Pfam" id="PF08772">
    <property type="entry name" value="Zn_ribbon_NOB1"/>
    <property type="match status" value="1"/>
</dbReference>
<evidence type="ECO:0000256" key="10">
    <source>
        <dbReference type="SAM" id="MobiDB-lite"/>
    </source>
</evidence>
<feature type="region of interest" description="Disordered" evidence="10">
    <location>
        <begin position="164"/>
        <end position="238"/>
    </location>
</feature>
<evidence type="ECO:0000256" key="9">
    <source>
        <dbReference type="PIRSR" id="PIRSR037125-1"/>
    </source>
</evidence>
<comment type="similarity">
    <text evidence="2 8">Belongs to the NOB1 family.</text>
</comment>
<evidence type="ECO:0000313" key="13">
    <source>
        <dbReference type="EnsemblMetazoa" id="AATE009524-PA.1"/>
    </source>
</evidence>
<dbReference type="Gene3D" id="6.20.210.10">
    <property type="entry name" value="Nin one binding (NOB1), Zn-ribbon-like"/>
    <property type="match status" value="1"/>
</dbReference>
<feature type="compositionally biased region" description="Acidic residues" evidence="10">
    <location>
        <begin position="189"/>
        <end position="199"/>
    </location>
</feature>
<dbReference type="EnsemblMetazoa" id="ENSAATROPT009961">
    <property type="protein sequence ID" value="ENSAATROPP009006"/>
    <property type="gene ID" value="ENSAATROPG008118"/>
</dbReference>
<evidence type="ECO:0000313" key="14">
    <source>
        <dbReference type="Proteomes" id="UP000075880"/>
    </source>
</evidence>
<sequence length="436" mass="48412">MSDLPASGNMSKFQHLVVDTTAFIKNVQLQNIAEKCYTVPGVVKEIKHDRHLRRLVVLPYQLQVRQPDPDVLAKVAAFAKKTGDFASLSMVDLHVIALTYELHKVHVGEEQLRKEPKTAITVANPEKPLALQSTELTKGFYVPKKSHRAVDEPTEGLDTADAVDQQQEVGEDSDADEEVGHEDGKHVEEEYDSGADSDGTDNGNDGNDKESDDDDGDDGDDDDDDDDDEDSWITPSNIAQVKRDYGMDCLEEAPSTVACMTTDFAIQNVLKQIGLQIAALDGRVIRQSRTYILRCYACFKTTSDSTKMFCPRCGNNTLKKVAVSLDENGQQVIHINSRRPLTAKYKNRPVAKFAGGKHAANPVLYEDQPLPQQHLSRKARAKTNALAADFTAGASPFVMRDIDSRSAVLRGSSDIKQRMKNLDYDNKRRGYNKWAQ</sequence>
<evidence type="ECO:0000259" key="11">
    <source>
        <dbReference type="Pfam" id="PF08772"/>
    </source>
</evidence>
<evidence type="ECO:0000256" key="7">
    <source>
        <dbReference type="ARBA" id="ARBA00023242"/>
    </source>
</evidence>
<feature type="domain" description="Nin one binding (NOB1) Zn-ribbon-like" evidence="11">
    <location>
        <begin position="285"/>
        <end position="345"/>
    </location>
</feature>
<dbReference type="PANTHER" id="PTHR12814:SF2">
    <property type="entry name" value="RNA-BINDING PROTEIN NOB1"/>
    <property type="match status" value="1"/>
</dbReference>
<dbReference type="AlphaFoldDB" id="A0A182J1F0"/>
<dbReference type="GO" id="GO:0031981">
    <property type="term" value="C:nuclear lumen"/>
    <property type="evidence" value="ECO:0007669"/>
    <property type="project" value="UniProtKB-ARBA"/>
</dbReference>
<dbReference type="InterPro" id="IPR039907">
    <property type="entry name" value="NOB1"/>
</dbReference>